<gene>
    <name evidence="1" type="ORF">CSOL1703_00001983</name>
</gene>
<accession>A0A9P0EJV5</accession>
<sequence length="146" mass="16965">MKLLRSLLRLKGCNIRLGRKKDFDLRPLANNYVFQGRTLLYVVNKNFDTSWLCVELDLVEDFDQILDKHDTDMALEIELFSLLDFHIDLRVSFDLETVLGENIMGLDYNNRNANVYSKVFNSVEYNGVSGERFCGIPPWHKSLKGD</sequence>
<evidence type="ECO:0000313" key="2">
    <source>
        <dbReference type="Proteomes" id="UP000775872"/>
    </source>
</evidence>
<keyword evidence="2" id="KW-1185">Reference proteome</keyword>
<organism evidence="1 2">
    <name type="scientific">Clonostachys solani</name>
    <dbReference type="NCBI Taxonomy" id="160281"/>
    <lineage>
        <taxon>Eukaryota</taxon>
        <taxon>Fungi</taxon>
        <taxon>Dikarya</taxon>
        <taxon>Ascomycota</taxon>
        <taxon>Pezizomycotina</taxon>
        <taxon>Sordariomycetes</taxon>
        <taxon>Hypocreomycetidae</taxon>
        <taxon>Hypocreales</taxon>
        <taxon>Bionectriaceae</taxon>
        <taxon>Clonostachys</taxon>
    </lineage>
</organism>
<comment type="caution">
    <text evidence="1">The sequence shown here is derived from an EMBL/GenBank/DDBJ whole genome shotgun (WGS) entry which is preliminary data.</text>
</comment>
<dbReference type="AlphaFoldDB" id="A0A9P0EJV5"/>
<protein>
    <submittedName>
        <fullName evidence="1">Uncharacterized protein</fullName>
    </submittedName>
</protein>
<reference evidence="1" key="1">
    <citation type="submission" date="2021-10" db="EMBL/GenBank/DDBJ databases">
        <authorList>
            <person name="Piombo E."/>
        </authorList>
    </citation>
    <scope>NUCLEOTIDE SEQUENCE</scope>
</reference>
<name>A0A9P0EJV5_9HYPO</name>
<dbReference type="EMBL" id="CABFOC020000035">
    <property type="protein sequence ID" value="CAH0050020.1"/>
    <property type="molecule type" value="Genomic_DNA"/>
</dbReference>
<proteinExistence type="predicted"/>
<feature type="non-terminal residue" evidence="1">
    <location>
        <position position="1"/>
    </location>
</feature>
<evidence type="ECO:0000313" key="1">
    <source>
        <dbReference type="EMBL" id="CAH0050020.1"/>
    </source>
</evidence>
<dbReference type="Proteomes" id="UP000775872">
    <property type="component" value="Unassembled WGS sequence"/>
</dbReference>